<name>A0ACC3SY11_LIPKO</name>
<accession>A0ACC3SY11</accession>
<dbReference type="Proteomes" id="UP001433508">
    <property type="component" value="Unassembled WGS sequence"/>
</dbReference>
<reference evidence="2" key="1">
    <citation type="journal article" date="2024" name="Front. Bioeng. Biotechnol.">
        <title>Genome-scale model development and genomic sequencing of the oleaginous clade Lipomyces.</title>
        <authorList>
            <person name="Czajka J.J."/>
            <person name="Han Y."/>
            <person name="Kim J."/>
            <person name="Mondo S.J."/>
            <person name="Hofstad B.A."/>
            <person name="Robles A."/>
            <person name="Haridas S."/>
            <person name="Riley R."/>
            <person name="LaButti K."/>
            <person name="Pangilinan J."/>
            <person name="Andreopoulos W."/>
            <person name="Lipzen A."/>
            <person name="Yan J."/>
            <person name="Wang M."/>
            <person name="Ng V."/>
            <person name="Grigoriev I.V."/>
            <person name="Spatafora J.W."/>
            <person name="Magnuson J.K."/>
            <person name="Baker S.E."/>
            <person name="Pomraning K.R."/>
        </authorList>
    </citation>
    <scope>NUCLEOTIDE SEQUENCE [LARGE SCALE GENOMIC DNA]</scope>
    <source>
        <strain evidence="2">CBS 7786</strain>
    </source>
</reference>
<protein>
    <submittedName>
        <fullName evidence="1">Tim17/Tim22/Tim23/Pmp24 family-domain-containing protein</fullName>
    </submittedName>
</protein>
<dbReference type="EMBL" id="MU971397">
    <property type="protein sequence ID" value="KAK9236039.1"/>
    <property type="molecule type" value="Genomic_DNA"/>
</dbReference>
<keyword evidence="2" id="KW-1185">Reference proteome</keyword>
<proteinExistence type="predicted"/>
<organism evidence="1 2">
    <name type="scientific">Lipomyces kononenkoae</name>
    <name type="common">Yeast</name>
    <dbReference type="NCBI Taxonomy" id="34357"/>
    <lineage>
        <taxon>Eukaryota</taxon>
        <taxon>Fungi</taxon>
        <taxon>Dikarya</taxon>
        <taxon>Ascomycota</taxon>
        <taxon>Saccharomycotina</taxon>
        <taxon>Lipomycetes</taxon>
        <taxon>Lipomycetales</taxon>
        <taxon>Lipomycetaceae</taxon>
        <taxon>Lipomyces</taxon>
    </lineage>
</organism>
<evidence type="ECO:0000313" key="2">
    <source>
        <dbReference type="Proteomes" id="UP001433508"/>
    </source>
</evidence>
<evidence type="ECO:0000313" key="1">
    <source>
        <dbReference type="EMBL" id="KAK9236039.1"/>
    </source>
</evidence>
<sequence>MVWPFGSSKKDTESSPAPVTSNEPLIVDRAPTTTDSSPSATSSSQSSSLPELPSFLSSESFDISKLHPLAGLDKGLEALDLEDDALSDLPGSKGFLPSRGWSDDLCYGSGTMYMGGLALGGAYGLAEGLRHSPASAPAKLKLNSVLNAVTRRGPYLGNSAGILAISYNVFNGLLDVYRSYHDAYNSIGAGAITGILFRSTKGIKQMAISGALMGTAAGVWSYLTSSI</sequence>
<comment type="caution">
    <text evidence="1">The sequence shown here is derived from an EMBL/GenBank/DDBJ whole genome shotgun (WGS) entry which is preliminary data.</text>
</comment>
<gene>
    <name evidence="1" type="ORF">V1525DRAFT_451587</name>
</gene>